<dbReference type="EMBL" id="CAJVCH010168203">
    <property type="protein sequence ID" value="CAG7728765.1"/>
    <property type="molecule type" value="Genomic_DNA"/>
</dbReference>
<name>A0A8J2P1T8_9HEXA</name>
<feature type="non-terminal residue" evidence="3">
    <location>
        <position position="1"/>
    </location>
</feature>
<evidence type="ECO:0000313" key="3">
    <source>
        <dbReference type="EMBL" id="CAG7728795.1"/>
    </source>
</evidence>
<feature type="region of interest" description="Disordered" evidence="1">
    <location>
        <begin position="1"/>
        <end position="23"/>
    </location>
</feature>
<proteinExistence type="predicted"/>
<evidence type="ECO:0000313" key="2">
    <source>
        <dbReference type="EMBL" id="CAG7728765.1"/>
    </source>
</evidence>
<dbReference type="EMBL" id="CAJVCH010168707">
    <property type="protein sequence ID" value="CAG7728795.1"/>
    <property type="molecule type" value="Genomic_DNA"/>
</dbReference>
<reference evidence="3" key="1">
    <citation type="submission" date="2021-06" db="EMBL/GenBank/DDBJ databases">
        <authorList>
            <person name="Hodson N. C."/>
            <person name="Mongue J. A."/>
            <person name="Jaron S. K."/>
        </authorList>
    </citation>
    <scope>NUCLEOTIDE SEQUENCE</scope>
</reference>
<feature type="non-terminal residue" evidence="3">
    <location>
        <position position="23"/>
    </location>
</feature>
<keyword evidence="4" id="KW-1185">Reference proteome</keyword>
<accession>A0A8J2P1T8</accession>
<evidence type="ECO:0000313" key="4">
    <source>
        <dbReference type="Proteomes" id="UP000708208"/>
    </source>
</evidence>
<dbReference type="AlphaFoldDB" id="A0A8J2P1T8"/>
<evidence type="ECO:0000256" key="1">
    <source>
        <dbReference type="SAM" id="MobiDB-lite"/>
    </source>
</evidence>
<sequence length="23" mass="2458">SDEDIYSDAIASQSKREATANGE</sequence>
<gene>
    <name evidence="2" type="ORF">AFUS01_LOCUS17522</name>
    <name evidence="3" type="ORF">AFUS01_LOCUS17551</name>
</gene>
<dbReference type="Proteomes" id="UP000708208">
    <property type="component" value="Unassembled WGS sequence"/>
</dbReference>
<organism evidence="3 4">
    <name type="scientific">Allacma fusca</name>
    <dbReference type="NCBI Taxonomy" id="39272"/>
    <lineage>
        <taxon>Eukaryota</taxon>
        <taxon>Metazoa</taxon>
        <taxon>Ecdysozoa</taxon>
        <taxon>Arthropoda</taxon>
        <taxon>Hexapoda</taxon>
        <taxon>Collembola</taxon>
        <taxon>Symphypleona</taxon>
        <taxon>Sminthuridae</taxon>
        <taxon>Allacma</taxon>
    </lineage>
</organism>
<protein>
    <submittedName>
        <fullName evidence="3">Uncharacterized protein</fullName>
    </submittedName>
</protein>
<comment type="caution">
    <text evidence="3">The sequence shown here is derived from an EMBL/GenBank/DDBJ whole genome shotgun (WGS) entry which is preliminary data.</text>
</comment>
<feature type="compositionally biased region" description="Basic and acidic residues" evidence="1">
    <location>
        <begin position="14"/>
        <end position="23"/>
    </location>
</feature>